<feature type="compositionally biased region" description="Basic and acidic residues" evidence="1">
    <location>
        <begin position="26"/>
        <end position="35"/>
    </location>
</feature>
<feature type="region of interest" description="Disordered" evidence="1">
    <location>
        <begin position="18"/>
        <end position="38"/>
    </location>
</feature>
<accession>A0A9W6WAF9</accession>
<evidence type="ECO:0000313" key="3">
    <source>
        <dbReference type="Proteomes" id="UP001165120"/>
    </source>
</evidence>
<feature type="compositionally biased region" description="Low complexity" evidence="1">
    <location>
        <begin position="482"/>
        <end position="499"/>
    </location>
</feature>
<dbReference type="Proteomes" id="UP001165120">
    <property type="component" value="Unassembled WGS sequence"/>
</dbReference>
<organism evidence="2 3">
    <name type="scientific">Candida boidinii</name>
    <name type="common">Yeast</name>
    <dbReference type="NCBI Taxonomy" id="5477"/>
    <lineage>
        <taxon>Eukaryota</taxon>
        <taxon>Fungi</taxon>
        <taxon>Dikarya</taxon>
        <taxon>Ascomycota</taxon>
        <taxon>Saccharomycotina</taxon>
        <taxon>Pichiomycetes</taxon>
        <taxon>Pichiales</taxon>
        <taxon>Pichiaceae</taxon>
        <taxon>Ogataea</taxon>
        <taxon>Ogataea/Candida clade</taxon>
    </lineage>
</organism>
<proteinExistence type="predicted"/>
<feature type="region of interest" description="Disordered" evidence="1">
    <location>
        <begin position="625"/>
        <end position="671"/>
    </location>
</feature>
<feature type="region of interest" description="Disordered" evidence="1">
    <location>
        <begin position="370"/>
        <end position="408"/>
    </location>
</feature>
<feature type="region of interest" description="Disordered" evidence="1">
    <location>
        <begin position="482"/>
        <end position="511"/>
    </location>
</feature>
<comment type="caution">
    <text evidence="2">The sequence shown here is derived from an EMBL/GenBank/DDBJ whole genome shotgun (WGS) entry which is preliminary data.</text>
</comment>
<keyword evidence="3" id="KW-1185">Reference proteome</keyword>
<dbReference type="AlphaFoldDB" id="A0A9W6WAF9"/>
<gene>
    <name evidence="2" type="ORF">Cboi02_000340200</name>
</gene>
<protein>
    <submittedName>
        <fullName evidence="2">Unnamed protein product</fullName>
    </submittedName>
</protein>
<evidence type="ECO:0000256" key="1">
    <source>
        <dbReference type="SAM" id="MobiDB-lite"/>
    </source>
</evidence>
<sequence>MKTQIFITTRIIRIQNPCDSNNSNRRANDNNDEKVGANNNLNLEEKSDLFENTKSNYFTYSTLLLNAKFRFSLVINRLNRISNGLNASLKDEDIHNLVSQINELYITCYTSRVSLNKYLKKLHLSHSNGTIQDYHHFDRQLKFIKYCDLILSILSDKALIMLQKKILVTPFSILTSNKVLGNFSTVDEYSSNSLNIFLTPQMMNYNYNNLKTNLLPGLLHYLSIFIEISDESMKKFNWQLKNYMPAYELILLLNILISNLKNGCKQIFKNKFNVDLNLKIYLIVKTLYILQSDWQDKLLSLNRLLSILGDIWELVKLKYNLDISIIDKYLDSTPNKRFDIPNPFPINNGDSININSNHHKINENNLSTSEFANGSAQSSTVDLGQSSNLQQGENNKSEQNSVKQEVQSEKQNYNNLTETHNYQHPDQSSQNQTQQAVITTVSCADIAPRSMRAVSSPFPTAFFSPSITSGITTPSTLGSMSYMTSPTTPGSTLSSVSSPNDSKQKVSGDSCKYIPSGTETLTTPLLYSNNSLGSLNSSITYRNGEVKSYSDGDNSGKFNSIINRNPELGVHDNGMNVPTCTDPTQLKNAASFAKNFENLEAQRQTRINDLIYEITAKFNPEYNYRKKTDSTGGGAGGADDGDNDIIADKRHNESGSDDDNDGFEQGWNNLGIGEENNYDNWDEDDFHSYKSLKNDIINLFNIIVA</sequence>
<name>A0A9W6WAF9_CANBO</name>
<dbReference type="EMBL" id="BSXN01001169">
    <property type="protein sequence ID" value="GME71929.1"/>
    <property type="molecule type" value="Genomic_DNA"/>
</dbReference>
<evidence type="ECO:0000313" key="2">
    <source>
        <dbReference type="EMBL" id="GME71929.1"/>
    </source>
</evidence>
<reference evidence="2" key="1">
    <citation type="submission" date="2023-04" db="EMBL/GenBank/DDBJ databases">
        <title>Candida boidinii NBRC 10035.</title>
        <authorList>
            <person name="Ichikawa N."/>
            <person name="Sato H."/>
            <person name="Tonouchi N."/>
        </authorList>
    </citation>
    <scope>NUCLEOTIDE SEQUENCE</scope>
    <source>
        <strain evidence="2">NBRC 10035</strain>
    </source>
</reference>